<evidence type="ECO:0000256" key="1">
    <source>
        <dbReference type="ARBA" id="ARBA00009477"/>
    </source>
</evidence>
<dbReference type="InterPro" id="IPR058792">
    <property type="entry name" value="Beta-barrel_RND_2"/>
</dbReference>
<dbReference type="AlphaFoldDB" id="A0A3P5XDA6"/>
<dbReference type="GO" id="GO:1990281">
    <property type="term" value="C:efflux pump complex"/>
    <property type="evidence" value="ECO:0007669"/>
    <property type="project" value="TreeGrafter"/>
</dbReference>
<accession>A0A3P5XDA6</accession>
<dbReference type="InterPro" id="IPR006143">
    <property type="entry name" value="RND_pump_MFP"/>
</dbReference>
<dbReference type="Gene3D" id="2.40.420.20">
    <property type="match status" value="1"/>
</dbReference>
<dbReference type="GO" id="GO:0015562">
    <property type="term" value="F:efflux transmembrane transporter activity"/>
    <property type="evidence" value="ECO:0007669"/>
    <property type="project" value="TreeGrafter"/>
</dbReference>
<dbReference type="PANTHER" id="PTHR30469:SF15">
    <property type="entry name" value="HLYD FAMILY OF SECRETION PROTEINS"/>
    <property type="match status" value="1"/>
</dbReference>
<dbReference type="Gene3D" id="1.10.287.470">
    <property type="entry name" value="Helix hairpin bin"/>
    <property type="match status" value="1"/>
</dbReference>
<evidence type="ECO:0000256" key="2">
    <source>
        <dbReference type="SAM" id="Coils"/>
    </source>
</evidence>
<evidence type="ECO:0000313" key="7">
    <source>
        <dbReference type="Proteomes" id="UP000277498"/>
    </source>
</evidence>
<sequence>MRRLSLILALVLPLAAAAEEAGPAIQVSEVRPAALTGRVWASGLIAPVEEVLVQPLIEGQPIEALRADVGDTVAAGDVLAVLSKTTLELQKSQSLATLAAARAAIAQAAAQKIEAEAAAAEADRVAARTKQLREQGSASQAALDSATAGALAANARVELAREAGAAAEAQLALAEAQLANVELMLTRTEVKAPYGGRVTARNATLGAVASAQGQPMFVLEKDGALELRADLSEADLMRLEPGQKADLRLVGLKAPIAGRVRLIEPAIDPATRLGRARIELPATPGLRAGMFAEAAIITAEREALALPISAIGTTGGRETVLRVRETRVEQVTVTTGIRDGGLVEITSGLTAGDLVVTKAGSFLRDGDRITPVAALN</sequence>
<dbReference type="NCBIfam" id="TIGR01730">
    <property type="entry name" value="RND_mfp"/>
    <property type="match status" value="1"/>
</dbReference>
<dbReference type="Gene3D" id="2.40.50.100">
    <property type="match status" value="1"/>
</dbReference>
<dbReference type="RefSeq" id="WP_124088114.1">
    <property type="nucleotide sequence ID" value="NZ_UXAW01000093.1"/>
</dbReference>
<keyword evidence="7" id="KW-1185">Reference proteome</keyword>
<feature type="signal peptide" evidence="3">
    <location>
        <begin position="1"/>
        <end position="18"/>
    </location>
</feature>
<protein>
    <submittedName>
        <fullName evidence="6">Macrolide export protein MacA</fullName>
    </submittedName>
</protein>
<organism evidence="6 7">
    <name type="scientific">Pseudogemmobacter humi</name>
    <dbReference type="NCBI Taxonomy" id="2483812"/>
    <lineage>
        <taxon>Bacteria</taxon>
        <taxon>Pseudomonadati</taxon>
        <taxon>Pseudomonadota</taxon>
        <taxon>Alphaproteobacteria</taxon>
        <taxon>Rhodobacterales</taxon>
        <taxon>Paracoccaceae</taxon>
        <taxon>Pseudogemmobacter</taxon>
    </lineage>
</organism>
<feature type="domain" description="CusB-like beta-barrel" evidence="4">
    <location>
        <begin position="227"/>
        <end position="297"/>
    </location>
</feature>
<dbReference type="OrthoDB" id="7422354at2"/>
<keyword evidence="2" id="KW-0175">Coiled coil</keyword>
<evidence type="ECO:0000259" key="4">
    <source>
        <dbReference type="Pfam" id="PF25954"/>
    </source>
</evidence>
<keyword evidence="3" id="KW-0732">Signal</keyword>
<proteinExistence type="inferred from homology"/>
<evidence type="ECO:0000259" key="5">
    <source>
        <dbReference type="Pfam" id="PF25989"/>
    </source>
</evidence>
<feature type="domain" description="YknX-like C-terminal permuted SH3-like" evidence="5">
    <location>
        <begin position="303"/>
        <end position="370"/>
    </location>
</feature>
<reference evidence="6 7" key="1">
    <citation type="submission" date="2018-11" db="EMBL/GenBank/DDBJ databases">
        <authorList>
            <person name="Criscuolo A."/>
        </authorList>
    </citation>
    <scope>NUCLEOTIDE SEQUENCE [LARGE SCALE GENOMIC DNA]</scope>
    <source>
        <strain evidence="6">ACIP111625</strain>
    </source>
</reference>
<comment type="similarity">
    <text evidence="1">Belongs to the membrane fusion protein (MFP) (TC 8.A.1) family.</text>
</comment>
<dbReference type="Gene3D" id="2.40.30.170">
    <property type="match status" value="1"/>
</dbReference>
<dbReference type="SUPFAM" id="SSF111369">
    <property type="entry name" value="HlyD-like secretion proteins"/>
    <property type="match status" value="1"/>
</dbReference>
<evidence type="ECO:0000256" key="3">
    <source>
        <dbReference type="SAM" id="SignalP"/>
    </source>
</evidence>
<dbReference type="InterPro" id="IPR058637">
    <property type="entry name" value="YknX-like_C"/>
</dbReference>
<dbReference type="Proteomes" id="UP000277498">
    <property type="component" value="Unassembled WGS sequence"/>
</dbReference>
<dbReference type="EMBL" id="UXAW01000093">
    <property type="protein sequence ID" value="VDC32664.1"/>
    <property type="molecule type" value="Genomic_DNA"/>
</dbReference>
<name>A0A3P5XDA6_9RHOB</name>
<dbReference type="Pfam" id="PF25989">
    <property type="entry name" value="YknX_C"/>
    <property type="match status" value="1"/>
</dbReference>
<dbReference type="Pfam" id="PF25954">
    <property type="entry name" value="Beta-barrel_RND_2"/>
    <property type="match status" value="1"/>
</dbReference>
<evidence type="ECO:0000313" key="6">
    <source>
        <dbReference type="EMBL" id="VDC32664.1"/>
    </source>
</evidence>
<dbReference type="PANTHER" id="PTHR30469">
    <property type="entry name" value="MULTIDRUG RESISTANCE PROTEIN MDTA"/>
    <property type="match status" value="1"/>
</dbReference>
<feature type="chain" id="PRO_5018253496" evidence="3">
    <location>
        <begin position="19"/>
        <end position="376"/>
    </location>
</feature>
<feature type="coiled-coil region" evidence="2">
    <location>
        <begin position="98"/>
        <end position="191"/>
    </location>
</feature>
<gene>
    <name evidence="6" type="primary">macA_4</name>
    <name evidence="6" type="ORF">XINFAN_03411</name>
</gene>